<dbReference type="PANTHER" id="PTHR43084">
    <property type="entry name" value="PERSULFIDE DIOXYGENASE ETHE1"/>
    <property type="match status" value="1"/>
</dbReference>
<dbReference type="GO" id="GO:0046872">
    <property type="term" value="F:metal ion binding"/>
    <property type="evidence" value="ECO:0007669"/>
    <property type="project" value="UniProtKB-KW"/>
</dbReference>
<dbReference type="GO" id="GO:0006749">
    <property type="term" value="P:glutathione metabolic process"/>
    <property type="evidence" value="ECO:0007669"/>
    <property type="project" value="InterPro"/>
</dbReference>
<comment type="similarity">
    <text evidence="3">Belongs to the metallo-beta-lactamase superfamily. Glyoxalase II family.</text>
</comment>
<evidence type="ECO:0000256" key="4">
    <source>
        <dbReference type="ARBA" id="ARBA00022723"/>
    </source>
</evidence>
<dbReference type="GO" id="GO:0005739">
    <property type="term" value="C:mitochondrion"/>
    <property type="evidence" value="ECO:0007669"/>
    <property type="project" value="UniProtKB-SubCell"/>
</dbReference>
<dbReference type="FunFam" id="3.60.15.10:FF:000013">
    <property type="entry name" value="Persulfide dioxygenase ETHE1, mitochondrial"/>
    <property type="match status" value="1"/>
</dbReference>
<feature type="domain" description="Metallo-beta-lactamase" evidence="14">
    <location>
        <begin position="15"/>
        <end position="179"/>
    </location>
</feature>
<keyword evidence="6" id="KW-0223">Dioxygenase</keyword>
<dbReference type="EC" id="1.13.11.18" evidence="12"/>
<name>A0AAV8USU5_9RHOD</name>
<dbReference type="InterPro" id="IPR051682">
    <property type="entry name" value="Mito_Persulfide_Diox"/>
</dbReference>
<dbReference type="InterPro" id="IPR001279">
    <property type="entry name" value="Metallo-B-lactamas"/>
</dbReference>
<dbReference type="EMBL" id="JAMWBK010000005">
    <property type="protein sequence ID" value="KAJ8904663.1"/>
    <property type="molecule type" value="Genomic_DNA"/>
</dbReference>
<evidence type="ECO:0000256" key="8">
    <source>
        <dbReference type="ARBA" id="ARBA00023002"/>
    </source>
</evidence>
<organism evidence="15 16">
    <name type="scientific">Rhodosorus marinus</name>
    <dbReference type="NCBI Taxonomy" id="101924"/>
    <lineage>
        <taxon>Eukaryota</taxon>
        <taxon>Rhodophyta</taxon>
        <taxon>Stylonematophyceae</taxon>
        <taxon>Stylonematales</taxon>
        <taxon>Stylonemataceae</taxon>
        <taxon>Rhodosorus</taxon>
    </lineage>
</organism>
<evidence type="ECO:0000259" key="14">
    <source>
        <dbReference type="SMART" id="SM00849"/>
    </source>
</evidence>
<evidence type="ECO:0000256" key="1">
    <source>
        <dbReference type="ARBA" id="ARBA00001954"/>
    </source>
</evidence>
<comment type="caution">
    <text evidence="15">The sequence shown here is derived from an EMBL/GenBank/DDBJ whole genome shotgun (WGS) entry which is preliminary data.</text>
</comment>
<dbReference type="Proteomes" id="UP001157974">
    <property type="component" value="Unassembled WGS sequence"/>
</dbReference>
<dbReference type="PANTHER" id="PTHR43084:SF1">
    <property type="entry name" value="PERSULFIDE DIOXYGENASE ETHE1, MITOCHONDRIAL"/>
    <property type="match status" value="1"/>
</dbReference>
<reference evidence="15 16" key="1">
    <citation type="journal article" date="2023" name="Nat. Commun.">
        <title>Origin of minicircular mitochondrial genomes in red algae.</title>
        <authorList>
            <person name="Lee Y."/>
            <person name="Cho C.H."/>
            <person name="Lee Y.M."/>
            <person name="Park S.I."/>
            <person name="Yang J.H."/>
            <person name="West J.A."/>
            <person name="Bhattacharya D."/>
            <person name="Yoon H.S."/>
        </authorList>
    </citation>
    <scope>NUCLEOTIDE SEQUENCE [LARGE SCALE GENOMIC DNA]</scope>
    <source>
        <strain evidence="15 16">CCMP1338</strain>
        <tissue evidence="15">Whole cell</tissue>
    </source>
</reference>
<evidence type="ECO:0000256" key="6">
    <source>
        <dbReference type="ARBA" id="ARBA00022964"/>
    </source>
</evidence>
<keyword evidence="7" id="KW-0007">Acetylation</keyword>
<keyword evidence="9" id="KW-0408">Iron</keyword>
<keyword evidence="4" id="KW-0479">Metal-binding</keyword>
<sequence>MSKLVFKQLFEAESSTYTYIVGDDVTKEAVIIDPVDLTAARDAHLIEELGLDVKYALNTHVHADHITGTHALREYLPNAKSALSERSGGRADVYFKQGDHIRIGGFTLDVLETPGHTDGCVSFYVYGCGIVPLVFTGDAVLIRGCGRTDFQQGSSEVLYKSIWERIFTLPRETIIYPAHDYKGLTSSSVGEELAYNTRLLKKKEEFVEVMANLNLPYPKKIDAALPMNLADGDVKYVQNSK</sequence>
<comment type="subcellular location">
    <subcellularLocation>
        <location evidence="2">Mitochondrion</location>
    </subcellularLocation>
</comment>
<evidence type="ECO:0000313" key="16">
    <source>
        <dbReference type="Proteomes" id="UP001157974"/>
    </source>
</evidence>
<keyword evidence="16" id="KW-1185">Reference proteome</keyword>
<dbReference type="CDD" id="cd07724">
    <property type="entry name" value="POD-like_MBL-fold"/>
    <property type="match status" value="1"/>
</dbReference>
<evidence type="ECO:0000313" key="15">
    <source>
        <dbReference type="EMBL" id="KAJ8904663.1"/>
    </source>
</evidence>
<evidence type="ECO:0000256" key="5">
    <source>
        <dbReference type="ARBA" id="ARBA00022946"/>
    </source>
</evidence>
<evidence type="ECO:0000256" key="9">
    <source>
        <dbReference type="ARBA" id="ARBA00023004"/>
    </source>
</evidence>
<accession>A0AAV8USU5</accession>
<dbReference type="SMART" id="SM00849">
    <property type="entry name" value="Lactamase_B"/>
    <property type="match status" value="1"/>
</dbReference>
<dbReference type="Gene3D" id="3.60.15.10">
    <property type="entry name" value="Ribonuclease Z/Hydroxyacylglutathione hydrolase-like"/>
    <property type="match status" value="1"/>
</dbReference>
<comment type="cofactor">
    <cofactor evidence="1">
        <name>Fe(2+)</name>
        <dbReference type="ChEBI" id="CHEBI:29033"/>
    </cofactor>
</comment>
<dbReference type="Pfam" id="PF00753">
    <property type="entry name" value="Lactamase_B"/>
    <property type="match status" value="1"/>
</dbReference>
<dbReference type="GO" id="GO:0070813">
    <property type="term" value="P:hydrogen sulfide metabolic process"/>
    <property type="evidence" value="ECO:0007669"/>
    <property type="project" value="TreeGrafter"/>
</dbReference>
<evidence type="ECO:0000256" key="10">
    <source>
        <dbReference type="ARBA" id="ARBA00023128"/>
    </source>
</evidence>
<comment type="catalytic activity">
    <reaction evidence="11">
        <text>S-sulfanylglutathione + O2 + H2O = sulfite + glutathione + 2 H(+)</text>
        <dbReference type="Rhea" id="RHEA:12981"/>
        <dbReference type="ChEBI" id="CHEBI:15377"/>
        <dbReference type="ChEBI" id="CHEBI:15378"/>
        <dbReference type="ChEBI" id="CHEBI:15379"/>
        <dbReference type="ChEBI" id="CHEBI:17359"/>
        <dbReference type="ChEBI" id="CHEBI:57925"/>
        <dbReference type="ChEBI" id="CHEBI:58905"/>
        <dbReference type="EC" id="1.13.11.18"/>
    </reaction>
</comment>
<dbReference type="SUPFAM" id="SSF56281">
    <property type="entry name" value="Metallo-hydrolase/oxidoreductase"/>
    <property type="match status" value="1"/>
</dbReference>
<keyword evidence="5" id="KW-0809">Transit peptide</keyword>
<evidence type="ECO:0000256" key="12">
    <source>
        <dbReference type="ARBA" id="ARBA00066686"/>
    </source>
</evidence>
<gene>
    <name evidence="15" type="ORF">NDN08_001181</name>
</gene>
<proteinExistence type="inferred from homology"/>
<keyword evidence="10" id="KW-0496">Mitochondrion</keyword>
<evidence type="ECO:0000256" key="7">
    <source>
        <dbReference type="ARBA" id="ARBA00022990"/>
    </source>
</evidence>
<dbReference type="AlphaFoldDB" id="A0AAV8USU5"/>
<evidence type="ECO:0000256" key="13">
    <source>
        <dbReference type="ARBA" id="ARBA00077964"/>
    </source>
</evidence>
<dbReference type="InterPro" id="IPR036866">
    <property type="entry name" value="RibonucZ/Hydroxyglut_hydro"/>
</dbReference>
<evidence type="ECO:0000256" key="2">
    <source>
        <dbReference type="ARBA" id="ARBA00004173"/>
    </source>
</evidence>
<dbReference type="InterPro" id="IPR044528">
    <property type="entry name" value="POD-like_MBL-fold"/>
</dbReference>
<evidence type="ECO:0000256" key="11">
    <source>
        <dbReference type="ARBA" id="ARBA00050990"/>
    </source>
</evidence>
<dbReference type="GO" id="GO:0050313">
    <property type="term" value="F:sulfur dioxygenase activity"/>
    <property type="evidence" value="ECO:0007669"/>
    <property type="project" value="UniProtKB-EC"/>
</dbReference>
<evidence type="ECO:0000256" key="3">
    <source>
        <dbReference type="ARBA" id="ARBA00006759"/>
    </source>
</evidence>
<protein>
    <recommendedName>
        <fullName evidence="12">persulfide dioxygenase</fullName>
        <ecNumber evidence="12">1.13.11.18</ecNumber>
    </recommendedName>
    <alternativeName>
        <fullName evidence="13">Sulfur dioxygenase ETHE1</fullName>
    </alternativeName>
</protein>
<keyword evidence="8" id="KW-0560">Oxidoreductase</keyword>